<dbReference type="CDD" id="cd07814">
    <property type="entry name" value="SRPBCC_CalC_Aha1-like"/>
    <property type="match status" value="1"/>
</dbReference>
<dbReference type="SUPFAM" id="SSF55961">
    <property type="entry name" value="Bet v1-like"/>
    <property type="match status" value="1"/>
</dbReference>
<organism evidence="3 4">
    <name type="scientific">Fictibacillus barbaricus</name>
    <dbReference type="NCBI Taxonomy" id="182136"/>
    <lineage>
        <taxon>Bacteria</taxon>
        <taxon>Bacillati</taxon>
        <taxon>Bacillota</taxon>
        <taxon>Bacilli</taxon>
        <taxon>Bacillales</taxon>
        <taxon>Fictibacillaceae</taxon>
        <taxon>Fictibacillus</taxon>
    </lineage>
</organism>
<keyword evidence="4" id="KW-1185">Reference proteome</keyword>
<proteinExistence type="inferred from homology"/>
<dbReference type="EMBL" id="JAFHKS010000042">
    <property type="protein sequence ID" value="MBN3545109.1"/>
    <property type="molecule type" value="Genomic_DNA"/>
</dbReference>
<comment type="caution">
    <text evidence="3">The sequence shown here is derived from an EMBL/GenBank/DDBJ whole genome shotgun (WGS) entry which is preliminary data.</text>
</comment>
<sequence length="152" mass="17620">MITMNSARDFTLQLNHTYPVKRERVFNAWTKSEQLEKWWGPEGFKTTIEEMNVEVNGNYKFHMHSPDGGTHVLTDQYKEIVPHEKLVFTWKWENRDVAFPSTTVTIDFLEKGDSTEVVVTHTDLPSEEAANNHNFGLTSSLEGSLKIYLEQK</sequence>
<reference evidence="3 4" key="1">
    <citation type="submission" date="2021-01" db="EMBL/GenBank/DDBJ databases">
        <title>Genome Sequencing of Type Strains.</title>
        <authorList>
            <person name="Lemaire J.F."/>
            <person name="Inderbitzin P."/>
            <person name="Collins S.B."/>
            <person name="Wespe N."/>
            <person name="Knight-Connoni V."/>
        </authorList>
    </citation>
    <scope>NUCLEOTIDE SEQUENCE [LARGE SCALE GENOMIC DNA]</scope>
    <source>
        <strain evidence="3 4">DSM 14730</strain>
    </source>
</reference>
<accession>A0ABS2ZCQ6</accession>
<dbReference type="InterPro" id="IPR023393">
    <property type="entry name" value="START-like_dom_sf"/>
</dbReference>
<dbReference type="Proteomes" id="UP001319060">
    <property type="component" value="Unassembled WGS sequence"/>
</dbReference>
<dbReference type="Gene3D" id="3.30.530.20">
    <property type="match status" value="1"/>
</dbReference>
<protein>
    <submittedName>
        <fullName evidence="3">SRPBCC domain-containing protein</fullName>
    </submittedName>
</protein>
<evidence type="ECO:0000313" key="3">
    <source>
        <dbReference type="EMBL" id="MBN3545109.1"/>
    </source>
</evidence>
<comment type="similarity">
    <text evidence="1">Belongs to the AHA1 family.</text>
</comment>
<evidence type="ECO:0000256" key="1">
    <source>
        <dbReference type="ARBA" id="ARBA00006817"/>
    </source>
</evidence>
<evidence type="ECO:0000313" key="4">
    <source>
        <dbReference type="Proteomes" id="UP001319060"/>
    </source>
</evidence>
<dbReference type="InterPro" id="IPR013538">
    <property type="entry name" value="ASHA1/2-like_C"/>
</dbReference>
<evidence type="ECO:0000259" key="2">
    <source>
        <dbReference type="Pfam" id="PF08327"/>
    </source>
</evidence>
<name>A0ABS2ZCQ6_9BACL</name>
<gene>
    <name evidence="3" type="ORF">JYA64_07380</name>
</gene>
<dbReference type="Pfam" id="PF08327">
    <property type="entry name" value="AHSA1"/>
    <property type="match status" value="1"/>
</dbReference>
<dbReference type="RefSeq" id="WP_188403260.1">
    <property type="nucleotide sequence ID" value="NZ_BMCE01000002.1"/>
</dbReference>
<feature type="domain" description="Activator of Hsp90 ATPase homologue 1/2-like C-terminal" evidence="2">
    <location>
        <begin position="20"/>
        <end position="150"/>
    </location>
</feature>